<sequence>MAEWPLMLYFILTLRAFLTGKIAVSWKSHLEIPDIPSPTWTLSNMKKTFRVKLVYPGLNVTQAGMTAHLRNSTGINVNASGDDRTLAPTTQPNTSRDDRTLALERPQHQQG</sequence>
<feature type="chain" id="PRO_5043455861" description="Secreted protein" evidence="2">
    <location>
        <begin position="24"/>
        <end position="111"/>
    </location>
</feature>
<dbReference type="AlphaFoldDB" id="K1R6V9"/>
<gene>
    <name evidence="3" type="ORF">CGI_10023082</name>
</gene>
<evidence type="ECO:0000313" key="3">
    <source>
        <dbReference type="EMBL" id="EKC36935.1"/>
    </source>
</evidence>
<evidence type="ECO:0000256" key="2">
    <source>
        <dbReference type="SAM" id="SignalP"/>
    </source>
</evidence>
<reference evidence="3" key="1">
    <citation type="journal article" date="2012" name="Nature">
        <title>The oyster genome reveals stress adaptation and complexity of shell formation.</title>
        <authorList>
            <person name="Zhang G."/>
            <person name="Fang X."/>
            <person name="Guo X."/>
            <person name="Li L."/>
            <person name="Luo R."/>
            <person name="Xu F."/>
            <person name="Yang P."/>
            <person name="Zhang L."/>
            <person name="Wang X."/>
            <person name="Qi H."/>
            <person name="Xiong Z."/>
            <person name="Que H."/>
            <person name="Xie Y."/>
            <person name="Holland P.W."/>
            <person name="Paps J."/>
            <person name="Zhu Y."/>
            <person name="Wu F."/>
            <person name="Chen Y."/>
            <person name="Wang J."/>
            <person name="Peng C."/>
            <person name="Meng J."/>
            <person name="Yang L."/>
            <person name="Liu J."/>
            <person name="Wen B."/>
            <person name="Zhang N."/>
            <person name="Huang Z."/>
            <person name="Zhu Q."/>
            <person name="Feng Y."/>
            <person name="Mount A."/>
            <person name="Hedgecock D."/>
            <person name="Xu Z."/>
            <person name="Liu Y."/>
            <person name="Domazet-Loso T."/>
            <person name="Du Y."/>
            <person name="Sun X."/>
            <person name="Zhang S."/>
            <person name="Liu B."/>
            <person name="Cheng P."/>
            <person name="Jiang X."/>
            <person name="Li J."/>
            <person name="Fan D."/>
            <person name="Wang W."/>
            <person name="Fu W."/>
            <person name="Wang T."/>
            <person name="Wang B."/>
            <person name="Zhang J."/>
            <person name="Peng Z."/>
            <person name="Li Y."/>
            <person name="Li N."/>
            <person name="Wang J."/>
            <person name="Chen M."/>
            <person name="He Y."/>
            <person name="Tan F."/>
            <person name="Song X."/>
            <person name="Zheng Q."/>
            <person name="Huang R."/>
            <person name="Yang H."/>
            <person name="Du X."/>
            <person name="Chen L."/>
            <person name="Yang M."/>
            <person name="Gaffney P.M."/>
            <person name="Wang S."/>
            <person name="Luo L."/>
            <person name="She Z."/>
            <person name="Ming Y."/>
            <person name="Huang W."/>
            <person name="Zhang S."/>
            <person name="Huang B."/>
            <person name="Zhang Y."/>
            <person name="Qu T."/>
            <person name="Ni P."/>
            <person name="Miao G."/>
            <person name="Wang J."/>
            <person name="Wang Q."/>
            <person name="Steinberg C.E."/>
            <person name="Wang H."/>
            <person name="Li N."/>
            <person name="Qian L."/>
            <person name="Zhang G."/>
            <person name="Li Y."/>
            <person name="Yang H."/>
            <person name="Liu X."/>
            <person name="Wang J."/>
            <person name="Yin Y."/>
            <person name="Wang J."/>
        </authorList>
    </citation>
    <scope>NUCLEOTIDE SEQUENCE [LARGE SCALE GENOMIC DNA]</scope>
    <source>
        <strain evidence="3">05x7-T-G4-1.051#20</strain>
    </source>
</reference>
<dbReference type="InParanoid" id="K1R6V9"/>
<feature type="region of interest" description="Disordered" evidence="1">
    <location>
        <begin position="74"/>
        <end position="111"/>
    </location>
</feature>
<keyword evidence="2" id="KW-0732">Signal</keyword>
<dbReference type="HOGENOM" id="CLU_2160818_0_0_1"/>
<name>K1R6V9_MAGGI</name>
<protein>
    <recommendedName>
        <fullName evidence="4">Secreted protein</fullName>
    </recommendedName>
</protein>
<accession>K1R6V9</accession>
<feature type="signal peptide" evidence="2">
    <location>
        <begin position="1"/>
        <end position="23"/>
    </location>
</feature>
<proteinExistence type="predicted"/>
<feature type="compositionally biased region" description="Basic and acidic residues" evidence="1">
    <location>
        <begin position="95"/>
        <end position="111"/>
    </location>
</feature>
<organism evidence="3">
    <name type="scientific">Magallana gigas</name>
    <name type="common">Pacific oyster</name>
    <name type="synonym">Crassostrea gigas</name>
    <dbReference type="NCBI Taxonomy" id="29159"/>
    <lineage>
        <taxon>Eukaryota</taxon>
        <taxon>Metazoa</taxon>
        <taxon>Spiralia</taxon>
        <taxon>Lophotrochozoa</taxon>
        <taxon>Mollusca</taxon>
        <taxon>Bivalvia</taxon>
        <taxon>Autobranchia</taxon>
        <taxon>Pteriomorphia</taxon>
        <taxon>Ostreida</taxon>
        <taxon>Ostreoidea</taxon>
        <taxon>Ostreidae</taxon>
        <taxon>Magallana</taxon>
    </lineage>
</organism>
<evidence type="ECO:0000256" key="1">
    <source>
        <dbReference type="SAM" id="MobiDB-lite"/>
    </source>
</evidence>
<dbReference type="EMBL" id="JH816585">
    <property type="protein sequence ID" value="EKC36935.1"/>
    <property type="molecule type" value="Genomic_DNA"/>
</dbReference>
<evidence type="ECO:0008006" key="4">
    <source>
        <dbReference type="Google" id="ProtNLM"/>
    </source>
</evidence>